<dbReference type="GO" id="GO:0005634">
    <property type="term" value="C:nucleus"/>
    <property type="evidence" value="ECO:0007669"/>
    <property type="project" value="UniProtKB-SubCell"/>
</dbReference>
<organism evidence="14 15">
    <name type="scientific">Meganyctiphanes norvegica</name>
    <name type="common">Northern krill</name>
    <name type="synonym">Thysanopoda norvegica</name>
    <dbReference type="NCBI Taxonomy" id="48144"/>
    <lineage>
        <taxon>Eukaryota</taxon>
        <taxon>Metazoa</taxon>
        <taxon>Ecdysozoa</taxon>
        <taxon>Arthropoda</taxon>
        <taxon>Crustacea</taxon>
        <taxon>Multicrustacea</taxon>
        <taxon>Malacostraca</taxon>
        <taxon>Eumalacostraca</taxon>
        <taxon>Eucarida</taxon>
        <taxon>Euphausiacea</taxon>
        <taxon>Euphausiidae</taxon>
        <taxon>Meganyctiphanes</taxon>
    </lineage>
</organism>
<keyword evidence="5 11" id="KW-0863">Zinc-finger</keyword>
<evidence type="ECO:0000256" key="10">
    <source>
        <dbReference type="ARBA" id="ARBA00023242"/>
    </source>
</evidence>
<keyword evidence="4" id="KW-0677">Repeat</keyword>
<keyword evidence="10" id="KW-0539">Nucleus</keyword>
<feature type="compositionally biased region" description="Polar residues" evidence="12">
    <location>
        <begin position="118"/>
        <end position="139"/>
    </location>
</feature>
<dbReference type="PANTHER" id="PTHR45925">
    <property type="entry name" value="ZINC FINGER PROTEIN"/>
    <property type="match status" value="1"/>
</dbReference>
<comment type="similarity">
    <text evidence="2">Belongs to the krueppel C2H2-type zinc-finger protein family.</text>
</comment>
<dbReference type="GO" id="GO:0000978">
    <property type="term" value="F:RNA polymerase II cis-regulatory region sequence-specific DNA binding"/>
    <property type="evidence" value="ECO:0007669"/>
    <property type="project" value="TreeGrafter"/>
</dbReference>
<dbReference type="EMBL" id="CAXKWB010000387">
    <property type="protein sequence ID" value="CAL4060523.1"/>
    <property type="molecule type" value="Genomic_DNA"/>
</dbReference>
<dbReference type="InterPro" id="IPR051967">
    <property type="entry name" value="Krueppel_C2H2-ZF"/>
</dbReference>
<comment type="subcellular location">
    <subcellularLocation>
        <location evidence="1">Nucleus</location>
    </subcellularLocation>
</comment>
<evidence type="ECO:0000256" key="5">
    <source>
        <dbReference type="ARBA" id="ARBA00022771"/>
    </source>
</evidence>
<comment type="caution">
    <text evidence="14">The sequence shown here is derived from an EMBL/GenBank/DDBJ whole genome shotgun (WGS) entry which is preliminary data.</text>
</comment>
<keyword evidence="7" id="KW-0805">Transcription regulation</keyword>
<dbReference type="GO" id="GO:0008270">
    <property type="term" value="F:zinc ion binding"/>
    <property type="evidence" value="ECO:0007669"/>
    <property type="project" value="UniProtKB-KW"/>
</dbReference>
<name>A0AAV2PMM5_MEGNR</name>
<dbReference type="Gene3D" id="3.30.160.60">
    <property type="entry name" value="Classic Zinc Finger"/>
    <property type="match status" value="2"/>
</dbReference>
<evidence type="ECO:0000256" key="3">
    <source>
        <dbReference type="ARBA" id="ARBA00022723"/>
    </source>
</evidence>
<dbReference type="SUPFAM" id="SSF57667">
    <property type="entry name" value="beta-beta-alpha zinc fingers"/>
    <property type="match status" value="1"/>
</dbReference>
<evidence type="ECO:0000256" key="2">
    <source>
        <dbReference type="ARBA" id="ARBA00006991"/>
    </source>
</evidence>
<protein>
    <recommendedName>
        <fullName evidence="13">C2H2-type domain-containing protein</fullName>
    </recommendedName>
</protein>
<reference evidence="14 15" key="1">
    <citation type="submission" date="2024-05" db="EMBL/GenBank/DDBJ databases">
        <authorList>
            <person name="Wallberg A."/>
        </authorList>
    </citation>
    <scope>NUCLEOTIDE SEQUENCE [LARGE SCALE GENOMIC DNA]</scope>
</reference>
<dbReference type="SMART" id="SM00355">
    <property type="entry name" value="ZnF_C2H2"/>
    <property type="match status" value="2"/>
</dbReference>
<dbReference type="InterPro" id="IPR013087">
    <property type="entry name" value="Znf_C2H2_type"/>
</dbReference>
<evidence type="ECO:0000313" key="15">
    <source>
        <dbReference type="Proteomes" id="UP001497623"/>
    </source>
</evidence>
<gene>
    <name evidence="14" type="ORF">MNOR_LOCUS1451</name>
</gene>
<evidence type="ECO:0000256" key="6">
    <source>
        <dbReference type="ARBA" id="ARBA00022833"/>
    </source>
</evidence>
<keyword evidence="3" id="KW-0479">Metal-binding</keyword>
<evidence type="ECO:0000259" key="13">
    <source>
        <dbReference type="PROSITE" id="PS50157"/>
    </source>
</evidence>
<evidence type="ECO:0000256" key="12">
    <source>
        <dbReference type="SAM" id="MobiDB-lite"/>
    </source>
</evidence>
<dbReference type="Pfam" id="PF00096">
    <property type="entry name" value="zf-C2H2"/>
    <property type="match status" value="1"/>
</dbReference>
<dbReference type="PROSITE" id="PS00028">
    <property type="entry name" value="ZINC_FINGER_C2H2_1"/>
    <property type="match status" value="1"/>
</dbReference>
<sequence length="182" mass="20736">MRGRSNIAPRHYDETAFSQRFMGSDQQHKNVDEAQPMHSLAPLNLQMYNITSQKHHQASCHVCFLCGKSFGLKHNLYRHLRTHTGERPHQCPHCDYRGSRKSHVLTHISRVHFKDSHQMQPPTQSDHATSSQIYSSASKTNKDSEQVHLGRVPLQNSQADLSSQSRNSSIQDLSSSTESLHE</sequence>
<dbReference type="Proteomes" id="UP001497623">
    <property type="component" value="Unassembled WGS sequence"/>
</dbReference>
<proteinExistence type="inferred from homology"/>
<keyword evidence="8" id="KW-0238">DNA-binding</keyword>
<evidence type="ECO:0000256" key="7">
    <source>
        <dbReference type="ARBA" id="ARBA00023015"/>
    </source>
</evidence>
<evidence type="ECO:0000256" key="9">
    <source>
        <dbReference type="ARBA" id="ARBA00023163"/>
    </source>
</evidence>
<keyword evidence="9" id="KW-0804">Transcription</keyword>
<dbReference type="AlphaFoldDB" id="A0AAV2PMM5"/>
<evidence type="ECO:0000256" key="11">
    <source>
        <dbReference type="PROSITE-ProRule" id="PRU00042"/>
    </source>
</evidence>
<feature type="region of interest" description="Disordered" evidence="12">
    <location>
        <begin position="113"/>
        <end position="182"/>
    </location>
</feature>
<dbReference type="PROSITE" id="PS50157">
    <property type="entry name" value="ZINC_FINGER_C2H2_2"/>
    <property type="match status" value="1"/>
</dbReference>
<dbReference type="GO" id="GO:0000981">
    <property type="term" value="F:DNA-binding transcription factor activity, RNA polymerase II-specific"/>
    <property type="evidence" value="ECO:0007669"/>
    <property type="project" value="TreeGrafter"/>
</dbReference>
<dbReference type="InterPro" id="IPR036236">
    <property type="entry name" value="Znf_C2H2_sf"/>
</dbReference>
<feature type="non-terminal residue" evidence="14">
    <location>
        <position position="182"/>
    </location>
</feature>
<evidence type="ECO:0000256" key="1">
    <source>
        <dbReference type="ARBA" id="ARBA00004123"/>
    </source>
</evidence>
<evidence type="ECO:0000256" key="4">
    <source>
        <dbReference type="ARBA" id="ARBA00022737"/>
    </source>
</evidence>
<feature type="compositionally biased region" description="Polar residues" evidence="12">
    <location>
        <begin position="154"/>
        <end position="182"/>
    </location>
</feature>
<keyword evidence="6" id="KW-0862">Zinc</keyword>
<keyword evidence="15" id="KW-1185">Reference proteome</keyword>
<evidence type="ECO:0000256" key="8">
    <source>
        <dbReference type="ARBA" id="ARBA00023125"/>
    </source>
</evidence>
<feature type="domain" description="C2H2-type" evidence="13">
    <location>
        <begin position="61"/>
        <end position="88"/>
    </location>
</feature>
<evidence type="ECO:0000313" key="14">
    <source>
        <dbReference type="EMBL" id="CAL4060523.1"/>
    </source>
</evidence>
<dbReference type="FunFam" id="3.30.160.60:FF:001450">
    <property type="entry name" value="zinc finger protein 774"/>
    <property type="match status" value="1"/>
</dbReference>
<accession>A0AAV2PMM5</accession>